<evidence type="ECO:0000256" key="1">
    <source>
        <dbReference type="SAM" id="Phobius"/>
    </source>
</evidence>
<feature type="transmembrane region" description="Helical" evidence="1">
    <location>
        <begin position="29"/>
        <end position="51"/>
    </location>
</feature>
<keyword evidence="1" id="KW-0812">Transmembrane</keyword>
<feature type="transmembrane region" description="Helical" evidence="1">
    <location>
        <begin position="63"/>
        <end position="86"/>
    </location>
</feature>
<accession>A0A378WFR1</accession>
<evidence type="ECO:0000313" key="2">
    <source>
        <dbReference type="EMBL" id="SUA36288.1"/>
    </source>
</evidence>
<keyword evidence="1" id="KW-0472">Membrane</keyword>
<reference evidence="2 3" key="1">
    <citation type="submission" date="2018-06" db="EMBL/GenBank/DDBJ databases">
        <authorList>
            <consortium name="Pathogen Informatics"/>
            <person name="Doyle S."/>
        </authorList>
    </citation>
    <scope>NUCLEOTIDE SEQUENCE [LARGE SCALE GENOMIC DNA]</scope>
    <source>
        <strain evidence="2 3">NCTC12229</strain>
    </source>
</reference>
<name>A0A378WFR1_9NEIS</name>
<dbReference type="RefSeq" id="WP_115133557.1">
    <property type="nucleotide sequence ID" value="NZ_UGRS01000001.1"/>
</dbReference>
<dbReference type="EMBL" id="UGRS01000001">
    <property type="protein sequence ID" value="SUA36288.1"/>
    <property type="molecule type" value="Genomic_DNA"/>
</dbReference>
<sequence>MACKKLMLLWLFGVAAGAIYYAQDPFGYLVFLAYIGFLLGTLAMFLTAPLLTWFPNEFSDFQLLLINISVNGIGFYLQWYVILPFLKRKWQSRNP</sequence>
<dbReference type="Proteomes" id="UP000254055">
    <property type="component" value="Unassembled WGS sequence"/>
</dbReference>
<proteinExistence type="predicted"/>
<evidence type="ECO:0000313" key="3">
    <source>
        <dbReference type="Proteomes" id="UP000254055"/>
    </source>
</evidence>
<organism evidence="2 3">
    <name type="scientific">Neisseria zoodegmatis</name>
    <dbReference type="NCBI Taxonomy" id="326523"/>
    <lineage>
        <taxon>Bacteria</taxon>
        <taxon>Pseudomonadati</taxon>
        <taxon>Pseudomonadota</taxon>
        <taxon>Betaproteobacteria</taxon>
        <taxon>Neisseriales</taxon>
        <taxon>Neisseriaceae</taxon>
        <taxon>Neisseria</taxon>
    </lineage>
</organism>
<feature type="transmembrane region" description="Helical" evidence="1">
    <location>
        <begin position="6"/>
        <end position="22"/>
    </location>
</feature>
<dbReference type="AlphaFoldDB" id="A0A378WFR1"/>
<keyword evidence="1" id="KW-1133">Transmembrane helix</keyword>
<protein>
    <submittedName>
        <fullName evidence="2">Uncharacterized protein</fullName>
    </submittedName>
</protein>
<gene>
    <name evidence="2" type="ORF">NCTC12229_00703</name>
</gene>